<dbReference type="RefSeq" id="WP_146565483.1">
    <property type="nucleotide sequence ID" value="NZ_SIHJ01000001.1"/>
</dbReference>
<keyword evidence="4 5" id="KW-0472">Membrane</keyword>
<comment type="subcellular location">
    <subcellularLocation>
        <location evidence="5">Cell membrane</location>
        <topology evidence="5">Multi-pass membrane protein</topology>
    </subcellularLocation>
    <subcellularLocation>
        <location evidence="1">Membrane</location>
        <topology evidence="1">Multi-pass membrane protein</topology>
    </subcellularLocation>
</comment>
<dbReference type="GO" id="GO:0005886">
    <property type="term" value="C:plasma membrane"/>
    <property type="evidence" value="ECO:0007669"/>
    <property type="project" value="UniProtKB-SubCell"/>
</dbReference>
<keyword evidence="3 5" id="KW-1133">Transmembrane helix</keyword>
<name>A0A5C5VJA2_9BACT</name>
<evidence type="ECO:0000313" key="7">
    <source>
        <dbReference type="Proteomes" id="UP000316714"/>
    </source>
</evidence>
<feature type="transmembrane region" description="Helical" evidence="5">
    <location>
        <begin position="169"/>
        <end position="202"/>
    </location>
</feature>
<dbReference type="AlphaFoldDB" id="A0A5C5VJA2"/>
<feature type="transmembrane region" description="Helical" evidence="5">
    <location>
        <begin position="34"/>
        <end position="67"/>
    </location>
</feature>
<keyword evidence="5" id="KW-1003">Cell membrane</keyword>
<feature type="transmembrane region" description="Helical" evidence="5">
    <location>
        <begin position="130"/>
        <end position="149"/>
    </location>
</feature>
<dbReference type="Pfam" id="PF01925">
    <property type="entry name" value="TauE"/>
    <property type="match status" value="1"/>
</dbReference>
<organism evidence="6 7">
    <name type="scientific">Posidoniimonas corsicana</name>
    <dbReference type="NCBI Taxonomy" id="1938618"/>
    <lineage>
        <taxon>Bacteria</taxon>
        <taxon>Pseudomonadati</taxon>
        <taxon>Planctomycetota</taxon>
        <taxon>Planctomycetia</taxon>
        <taxon>Pirellulales</taxon>
        <taxon>Lacipirellulaceae</taxon>
        <taxon>Posidoniimonas</taxon>
    </lineage>
</organism>
<evidence type="ECO:0000256" key="3">
    <source>
        <dbReference type="ARBA" id="ARBA00022989"/>
    </source>
</evidence>
<evidence type="ECO:0000256" key="5">
    <source>
        <dbReference type="RuleBase" id="RU363041"/>
    </source>
</evidence>
<dbReference type="Proteomes" id="UP000316714">
    <property type="component" value="Unassembled WGS sequence"/>
</dbReference>
<feature type="transmembrane region" description="Helical" evidence="5">
    <location>
        <begin position="214"/>
        <end position="234"/>
    </location>
</feature>
<gene>
    <name evidence="6" type="ORF">KOR34_31290</name>
</gene>
<dbReference type="OrthoDB" id="128686at2"/>
<feature type="transmembrane region" description="Helical" evidence="5">
    <location>
        <begin position="298"/>
        <end position="319"/>
    </location>
</feature>
<evidence type="ECO:0000256" key="4">
    <source>
        <dbReference type="ARBA" id="ARBA00023136"/>
    </source>
</evidence>
<evidence type="ECO:0000313" key="6">
    <source>
        <dbReference type="EMBL" id="TWT38161.1"/>
    </source>
</evidence>
<protein>
    <recommendedName>
        <fullName evidence="5">Probable membrane transporter protein</fullName>
    </recommendedName>
</protein>
<dbReference type="PANTHER" id="PTHR31154:SF4">
    <property type="entry name" value="MEMBRANE TRANSPORTER PROTEIN"/>
    <property type="match status" value="1"/>
</dbReference>
<sequence length="343" mass="36441">MKPPRLAPFLLWLLLFYSVWFAIAAPRWQTVTSHWPIALAMALGSYVAGSTPMGGGTVGFPVLVLLFHMPGSLGRDFGLAVQSVGMVSASIYLLSAGRPVHWGLLRPALLGALIGTPLGAAWVAPFVPDLWVKLTFAVVWCSFGLMHLVKLRELVAMHGVSDRWRAWEPAIGLAVGLLGGVVASVTGVGIDMLIYATLVLLFRCDLKIAIPTSVVLMAFTSVVGISTNVLLARLNPSFYRVDPEVFANWLAAAPVVALGAPFGAVIVNLISRTPTLVVVSLLCIGQFLWTVVSEQVSGPTLAVSLAGVASLNLVFHTLYRWGGGRNAIELPLEGPEAALEGAE</sequence>
<feature type="transmembrane region" description="Helical" evidence="5">
    <location>
        <begin position="79"/>
        <end position="97"/>
    </location>
</feature>
<reference evidence="6 7" key="1">
    <citation type="submission" date="2019-02" db="EMBL/GenBank/DDBJ databases">
        <title>Deep-cultivation of Planctomycetes and their phenomic and genomic characterization uncovers novel biology.</title>
        <authorList>
            <person name="Wiegand S."/>
            <person name="Jogler M."/>
            <person name="Boedeker C."/>
            <person name="Pinto D."/>
            <person name="Vollmers J."/>
            <person name="Rivas-Marin E."/>
            <person name="Kohn T."/>
            <person name="Peeters S.H."/>
            <person name="Heuer A."/>
            <person name="Rast P."/>
            <person name="Oberbeckmann S."/>
            <person name="Bunk B."/>
            <person name="Jeske O."/>
            <person name="Meyerdierks A."/>
            <person name="Storesund J.E."/>
            <person name="Kallscheuer N."/>
            <person name="Luecker S."/>
            <person name="Lage O.M."/>
            <person name="Pohl T."/>
            <person name="Merkel B.J."/>
            <person name="Hornburger P."/>
            <person name="Mueller R.-W."/>
            <person name="Bruemmer F."/>
            <person name="Labrenz M."/>
            <person name="Spormann A.M."/>
            <person name="Op Den Camp H."/>
            <person name="Overmann J."/>
            <person name="Amann R."/>
            <person name="Jetten M.S.M."/>
            <person name="Mascher T."/>
            <person name="Medema M.H."/>
            <person name="Devos D.P."/>
            <person name="Kaster A.-K."/>
            <person name="Ovreas L."/>
            <person name="Rohde M."/>
            <person name="Galperin M.Y."/>
            <person name="Jogler C."/>
        </authorList>
    </citation>
    <scope>NUCLEOTIDE SEQUENCE [LARGE SCALE GENOMIC DNA]</scope>
    <source>
        <strain evidence="6 7">KOR34</strain>
    </source>
</reference>
<keyword evidence="7" id="KW-1185">Reference proteome</keyword>
<comment type="caution">
    <text evidence="6">The sequence shown here is derived from an EMBL/GenBank/DDBJ whole genome shotgun (WGS) entry which is preliminary data.</text>
</comment>
<feature type="transmembrane region" description="Helical" evidence="5">
    <location>
        <begin position="246"/>
        <end position="267"/>
    </location>
</feature>
<feature type="transmembrane region" description="Helical" evidence="5">
    <location>
        <begin position="103"/>
        <end position="123"/>
    </location>
</feature>
<keyword evidence="2 5" id="KW-0812">Transmembrane</keyword>
<evidence type="ECO:0000256" key="2">
    <source>
        <dbReference type="ARBA" id="ARBA00022692"/>
    </source>
</evidence>
<dbReference type="EMBL" id="SIHJ01000001">
    <property type="protein sequence ID" value="TWT38161.1"/>
    <property type="molecule type" value="Genomic_DNA"/>
</dbReference>
<accession>A0A5C5VJA2</accession>
<evidence type="ECO:0000256" key="1">
    <source>
        <dbReference type="ARBA" id="ARBA00004141"/>
    </source>
</evidence>
<dbReference type="PANTHER" id="PTHR31154">
    <property type="entry name" value="MEMBRANE TRANSPORTER PROTEIN"/>
    <property type="match status" value="1"/>
</dbReference>
<comment type="similarity">
    <text evidence="5">Belongs to the 4-toluene sulfonate uptake permease (TSUP) (TC 2.A.102) family.</text>
</comment>
<proteinExistence type="inferred from homology"/>
<dbReference type="InterPro" id="IPR002781">
    <property type="entry name" value="TM_pro_TauE-like"/>
</dbReference>